<proteinExistence type="predicted"/>
<evidence type="ECO:0000313" key="1">
    <source>
        <dbReference type="Proteomes" id="UP000095286"/>
    </source>
</evidence>
<dbReference type="WBParaSite" id="RSKR_0000556200.1">
    <property type="protein sequence ID" value="RSKR_0000556200.1"/>
    <property type="gene ID" value="RSKR_0000556200"/>
</dbReference>
<evidence type="ECO:0000313" key="2">
    <source>
        <dbReference type="WBParaSite" id="RSKR_0000556200.1"/>
    </source>
</evidence>
<organism evidence="1 2">
    <name type="scientific">Rhabditophanes sp. KR3021</name>
    <dbReference type="NCBI Taxonomy" id="114890"/>
    <lineage>
        <taxon>Eukaryota</taxon>
        <taxon>Metazoa</taxon>
        <taxon>Ecdysozoa</taxon>
        <taxon>Nematoda</taxon>
        <taxon>Chromadorea</taxon>
        <taxon>Rhabditida</taxon>
        <taxon>Tylenchina</taxon>
        <taxon>Panagrolaimomorpha</taxon>
        <taxon>Strongyloidoidea</taxon>
        <taxon>Alloionematidae</taxon>
        <taxon>Rhabditophanes</taxon>
    </lineage>
</organism>
<dbReference type="Proteomes" id="UP000095286">
    <property type="component" value="Unplaced"/>
</dbReference>
<reference evidence="2" key="1">
    <citation type="submission" date="2016-11" db="UniProtKB">
        <authorList>
            <consortium name="WormBaseParasite"/>
        </authorList>
    </citation>
    <scope>IDENTIFICATION</scope>
    <source>
        <strain evidence="2">KR3021</strain>
    </source>
</reference>
<sequence>MDQEQEKILEDALKVVVKEGSLMTACLQTNEIMEALKHASNMISELRTSLLSPKNYYKLFIDVTFELSKLEQYLKEKNDNGRSVGELYELVQYAGNIIPRLYLLITVGTVYMLSGGTSKKQLLNDLVEMCKGVQQPLRGLFLRNYLLTHLKALLPEASDGNTKEPIAEMAGNDIEEESGEGQNGSGSTPIEVIMTNFSEMNKLWVRMQHQGPSKEKDRREAERRELRILVGSNLVILSQLDNLTLDMYEKLVLPHILQQAISCHDAIAQEYLMECVIQVFPDEYHLSTLEDFLSSCAMLHEDVKVKKILGLLISRIATYVTDGKKDSSKADIHLFEVFSSHVESMISSRTSMPTDDIVSLEGSILNLAIKCWPEESGYASTVCTSLVSVFEKLKVDSVVYMTNLGKEVVKLLKIPIELVDGYQVLQIKGFTQILNYLDYRGRSCIARTFMQKIIDGQLKIKSDQFLSNLFICLNSLIVDQPYPDDIIEDNDEFVEEQSLMARLVYLIDDEDVQKQFELIKKCKKVMASGGIQRMKFTFPSIVNCVIGMAKNCGSTQSSLPFDREDQLLEYFKFCMSTINTLYHNADLPIPAFRLYLSTAIAASKIKFEACESIVYELLTKAFTVFEEDISDSKEQQDALYLLVGSIYEIECLSEENHAPLRNQCLLAVNRMLRKPDQAKMVCSVANLFWNANISDNGQEKKVKNGLKVLDCFKRALKVTAQCMEEVVQITLYIHILNSYIYFIEAECDDVTGDMVSDLITKIQNNIEALDFHSDKNVLQESLTRTLNNIKTSIETNKYEQYQSLNL</sequence>
<protein>
    <submittedName>
        <fullName evidence="2">Vacuolar protein sorting-associated protein 35</fullName>
    </submittedName>
</protein>
<accession>A0AC35TY82</accession>
<name>A0AC35TY82_9BILA</name>